<accession>A0A7C9CS85</accession>
<name>A0A7C9CS85_OPUST</name>
<organism evidence="2">
    <name type="scientific">Opuntia streptacantha</name>
    <name type="common">Prickly pear cactus</name>
    <name type="synonym">Opuntia cardona</name>
    <dbReference type="NCBI Taxonomy" id="393608"/>
    <lineage>
        <taxon>Eukaryota</taxon>
        <taxon>Viridiplantae</taxon>
        <taxon>Streptophyta</taxon>
        <taxon>Embryophyta</taxon>
        <taxon>Tracheophyta</taxon>
        <taxon>Spermatophyta</taxon>
        <taxon>Magnoliopsida</taxon>
        <taxon>eudicotyledons</taxon>
        <taxon>Gunneridae</taxon>
        <taxon>Pentapetalae</taxon>
        <taxon>Caryophyllales</taxon>
        <taxon>Cactineae</taxon>
        <taxon>Cactaceae</taxon>
        <taxon>Opuntioideae</taxon>
        <taxon>Opuntia</taxon>
    </lineage>
</organism>
<reference evidence="2" key="1">
    <citation type="journal article" date="2013" name="J. Plant Res.">
        <title>Effect of fungi and light on seed germination of three Opuntia species from semiarid lands of central Mexico.</title>
        <authorList>
            <person name="Delgado-Sanchez P."/>
            <person name="Jimenez-Bremont J.F."/>
            <person name="Guerrero-Gonzalez Mde L."/>
            <person name="Flores J."/>
        </authorList>
    </citation>
    <scope>NUCLEOTIDE SEQUENCE</scope>
    <source>
        <tissue evidence="2">Cladode</tissue>
    </source>
</reference>
<dbReference type="InterPro" id="IPR026960">
    <property type="entry name" value="RVT-Znf"/>
</dbReference>
<dbReference type="AlphaFoldDB" id="A0A7C9CS85"/>
<dbReference type="EMBL" id="GISG01051199">
    <property type="protein sequence ID" value="MBA4625281.1"/>
    <property type="molecule type" value="Transcribed_RNA"/>
</dbReference>
<reference evidence="2" key="2">
    <citation type="submission" date="2020-07" db="EMBL/GenBank/DDBJ databases">
        <authorList>
            <person name="Vera ALvarez R."/>
            <person name="Arias-Moreno D.M."/>
            <person name="Jimenez-Jacinto V."/>
            <person name="Jimenez-Bremont J.F."/>
            <person name="Swaminathan K."/>
            <person name="Moose S.P."/>
            <person name="Guerrero-Gonzalez M.L."/>
            <person name="Marino-Ramirez L."/>
            <person name="Landsman D."/>
            <person name="Rodriguez-Kessler M."/>
            <person name="Delgado-Sanchez P."/>
        </authorList>
    </citation>
    <scope>NUCLEOTIDE SEQUENCE</scope>
    <source>
        <tissue evidence="2">Cladode</tissue>
    </source>
</reference>
<dbReference type="Pfam" id="PF13966">
    <property type="entry name" value="zf-RVT"/>
    <property type="match status" value="1"/>
</dbReference>
<feature type="domain" description="Reverse transcriptase zinc-binding" evidence="1">
    <location>
        <begin position="13"/>
        <end position="85"/>
    </location>
</feature>
<evidence type="ECO:0000259" key="1">
    <source>
        <dbReference type="Pfam" id="PF13966"/>
    </source>
</evidence>
<evidence type="ECO:0000313" key="2">
    <source>
        <dbReference type="EMBL" id="MBA4625281.1"/>
    </source>
</evidence>
<sequence length="191" mass="22407">MSEADKLNNGDATVDSLVCTVWKKIAPPKVEFMLWLALLGKLNTQDLLTKKGILPSQDNLCTFCAVQPENIDHILLQCQISWNIWHKVADDFGVQIYRQLSFRQFYEDWMAKGFHNPVRKKLHIVAFFAVSWSLWTSWNKMIFEAQELDLSTLCHKIRWRIACWSKAWKEPIPYSTAELTRNFNFIPQLFP</sequence>
<protein>
    <recommendedName>
        <fullName evidence="1">Reverse transcriptase zinc-binding domain-containing protein</fullName>
    </recommendedName>
</protein>
<proteinExistence type="predicted"/>